<keyword evidence="7" id="KW-1185">Reference proteome</keyword>
<evidence type="ECO:0000256" key="2">
    <source>
        <dbReference type="ARBA" id="ARBA00022649"/>
    </source>
</evidence>
<dbReference type="GO" id="GO:0016787">
    <property type="term" value="F:hydrolase activity"/>
    <property type="evidence" value="ECO:0007669"/>
    <property type="project" value="UniProtKB-KW"/>
</dbReference>
<dbReference type="NCBIfam" id="NF047751">
    <property type="entry name" value="HepT_toxin"/>
    <property type="match status" value="1"/>
</dbReference>
<dbReference type="InterPro" id="IPR037038">
    <property type="entry name" value="HepT-like_sf"/>
</dbReference>
<dbReference type="InterPro" id="IPR008201">
    <property type="entry name" value="HepT-like"/>
</dbReference>
<dbReference type="PANTHER" id="PTHR33397:SF5">
    <property type="entry name" value="RNASE YUTE-RELATED"/>
    <property type="match status" value="1"/>
</dbReference>
<evidence type="ECO:0000256" key="3">
    <source>
        <dbReference type="ARBA" id="ARBA00022722"/>
    </source>
</evidence>
<protein>
    <submittedName>
        <fullName evidence="6">DUF86 domain-containing protein</fullName>
    </submittedName>
</protein>
<reference evidence="6 7" key="1">
    <citation type="journal article" date="2019" name="Int. J. Syst. Evol. Microbiol.">
        <title>The Global Catalogue of Microorganisms (GCM) 10K type strain sequencing project: providing services to taxonomists for standard genome sequencing and annotation.</title>
        <authorList>
            <consortium name="The Broad Institute Genomics Platform"/>
            <consortium name="The Broad Institute Genome Sequencing Center for Infectious Disease"/>
            <person name="Wu L."/>
            <person name="Ma J."/>
        </authorList>
    </citation>
    <scope>NUCLEOTIDE SEQUENCE [LARGE SCALE GENOMIC DNA]</scope>
    <source>
        <strain evidence="6 7">IBRC-M 10256</strain>
    </source>
</reference>
<dbReference type="Gene3D" id="1.20.120.580">
    <property type="entry name" value="bsu32300-like"/>
    <property type="match status" value="1"/>
</dbReference>
<keyword evidence="2" id="KW-1277">Toxin-antitoxin system</keyword>
<dbReference type="RefSeq" id="WP_256533535.1">
    <property type="nucleotide sequence ID" value="NZ_CP101824.1"/>
</dbReference>
<evidence type="ECO:0000256" key="5">
    <source>
        <dbReference type="ARBA" id="ARBA00024207"/>
    </source>
</evidence>
<dbReference type="GeneID" id="73902666"/>
<accession>A0ABD5NQF1</accession>
<gene>
    <name evidence="6" type="ORF">ACFOUR_11900</name>
</gene>
<keyword evidence="1" id="KW-0597">Phosphoprotein</keyword>
<comment type="similarity">
    <text evidence="5">Belongs to the HepT RNase toxin family.</text>
</comment>
<proteinExistence type="inferred from homology"/>
<keyword evidence="3" id="KW-0540">Nuclease</keyword>
<dbReference type="EMBL" id="JBHSAQ010000010">
    <property type="protein sequence ID" value="MFC3959067.1"/>
    <property type="molecule type" value="Genomic_DNA"/>
</dbReference>
<dbReference type="InterPro" id="IPR052379">
    <property type="entry name" value="Type_VII_TA_RNase"/>
</dbReference>
<dbReference type="AlphaFoldDB" id="A0ABD5NQF1"/>
<organism evidence="6 7">
    <name type="scientific">Halovivax cerinus</name>
    <dbReference type="NCBI Taxonomy" id="1487865"/>
    <lineage>
        <taxon>Archaea</taxon>
        <taxon>Methanobacteriati</taxon>
        <taxon>Methanobacteriota</taxon>
        <taxon>Stenosarchaea group</taxon>
        <taxon>Halobacteria</taxon>
        <taxon>Halobacteriales</taxon>
        <taxon>Natrialbaceae</taxon>
        <taxon>Halovivax</taxon>
    </lineage>
</organism>
<evidence type="ECO:0000313" key="7">
    <source>
        <dbReference type="Proteomes" id="UP001595846"/>
    </source>
</evidence>
<dbReference type="GO" id="GO:0004518">
    <property type="term" value="F:nuclease activity"/>
    <property type="evidence" value="ECO:0007669"/>
    <property type="project" value="UniProtKB-KW"/>
</dbReference>
<evidence type="ECO:0000313" key="6">
    <source>
        <dbReference type="EMBL" id="MFC3959067.1"/>
    </source>
</evidence>
<dbReference type="PANTHER" id="PTHR33397">
    <property type="entry name" value="UPF0331 PROTEIN YUTE"/>
    <property type="match status" value="1"/>
</dbReference>
<dbReference type="Proteomes" id="UP001595846">
    <property type="component" value="Unassembled WGS sequence"/>
</dbReference>
<keyword evidence="4" id="KW-0378">Hydrolase</keyword>
<sequence length="154" mass="17094">MSDDEGLSAERATRIADAIEAIEQNVSGLERYRDLSRSEYRSDESTERREAVERKFEKLIAATVDIAETIIAADGASVPGRRKDAITGLERRGVIDEALARRLREAVGFRDVLAHTYGPVINDDIVYDALQESLGRYVAFAEAIDAYLDDALDD</sequence>
<dbReference type="Pfam" id="PF01934">
    <property type="entry name" value="HepT-like"/>
    <property type="match status" value="1"/>
</dbReference>
<name>A0ABD5NQF1_9EURY</name>
<evidence type="ECO:0000256" key="4">
    <source>
        <dbReference type="ARBA" id="ARBA00022801"/>
    </source>
</evidence>
<evidence type="ECO:0000256" key="1">
    <source>
        <dbReference type="ARBA" id="ARBA00022553"/>
    </source>
</evidence>
<comment type="caution">
    <text evidence="6">The sequence shown here is derived from an EMBL/GenBank/DDBJ whole genome shotgun (WGS) entry which is preliminary data.</text>
</comment>